<protein>
    <submittedName>
        <fullName evidence="7">PilZ domain-containing protein</fullName>
    </submittedName>
</protein>
<evidence type="ECO:0000256" key="2">
    <source>
        <dbReference type="ARBA" id="ARBA00022741"/>
    </source>
</evidence>
<dbReference type="AlphaFoldDB" id="A0A318JSA8"/>
<dbReference type="GO" id="GO:0035438">
    <property type="term" value="F:cyclic-di-GMP binding"/>
    <property type="evidence" value="ECO:0007669"/>
    <property type="project" value="InterPro"/>
</dbReference>
<feature type="compositionally biased region" description="Low complexity" evidence="4">
    <location>
        <begin position="71"/>
        <end position="87"/>
    </location>
</feature>
<keyword evidence="3" id="KW-0975">Bacterial flagellum</keyword>
<proteinExistence type="predicted"/>
<feature type="region of interest" description="Disordered" evidence="4">
    <location>
        <begin position="71"/>
        <end position="90"/>
    </location>
</feature>
<evidence type="ECO:0000256" key="4">
    <source>
        <dbReference type="SAM" id="MobiDB-lite"/>
    </source>
</evidence>
<dbReference type="InterPro" id="IPR009926">
    <property type="entry name" value="T3SS_YcgR_PilZN"/>
</dbReference>
<keyword evidence="1" id="KW-0973">c-di-GMP</keyword>
<accession>A0A318JSA8</accession>
<dbReference type="Proteomes" id="UP000247792">
    <property type="component" value="Unassembled WGS sequence"/>
</dbReference>
<evidence type="ECO:0000259" key="6">
    <source>
        <dbReference type="Pfam" id="PF12945"/>
    </source>
</evidence>
<dbReference type="EMBL" id="QJKB01000001">
    <property type="protein sequence ID" value="PXX47240.1"/>
    <property type="molecule type" value="Genomic_DNA"/>
</dbReference>
<dbReference type="SUPFAM" id="SSF141371">
    <property type="entry name" value="PilZ domain-like"/>
    <property type="match status" value="1"/>
</dbReference>
<feature type="domain" description="PilZ" evidence="5">
    <location>
        <begin position="197"/>
        <end position="300"/>
    </location>
</feature>
<evidence type="ECO:0000313" key="7">
    <source>
        <dbReference type="EMBL" id="PXX47240.1"/>
    </source>
</evidence>
<comment type="caution">
    <text evidence="7">The sequence shown here is derived from an EMBL/GenBank/DDBJ whole genome shotgun (WGS) entry which is preliminary data.</text>
</comment>
<gene>
    <name evidence="7" type="ORF">DFR42_101817</name>
</gene>
<dbReference type="InterPro" id="IPR009875">
    <property type="entry name" value="PilZ_domain"/>
</dbReference>
<dbReference type="OrthoDB" id="5293692at2"/>
<evidence type="ECO:0000313" key="8">
    <source>
        <dbReference type="Proteomes" id="UP000247792"/>
    </source>
</evidence>
<keyword evidence="2" id="KW-0547">Nucleotide-binding</keyword>
<sequence>MGGASGLMPIKHAEISVGQAVPWAIYDEQGHLLMASGVKVESQHQLEGLLEHGYCNPDAMWDTIPSKMTPISKPVSSQSASPGSSPSAQDAHKDVLMELDSVRWNVGETLYLQVHDHTAVRYTVKLIGFVKNMSIMVTAPTMDGKAVIIRDGQTFIVRAFPGKKAYAFTASAIKSVYSPHPYLHISYPKQVRCTTIRQGSRATVKIIASLTIGDPEQTAAATIGDLSMGGASGVIKKAVGKKGDVGVIKFKVSAAGNDEYLSLNVILRSQAPTENGLEYRHGFEFIDVTAQSKLILSAFVHQTLAEMD</sequence>
<dbReference type="Pfam" id="PF07238">
    <property type="entry name" value="PilZ"/>
    <property type="match status" value="1"/>
</dbReference>
<dbReference type="InterPro" id="IPR012349">
    <property type="entry name" value="Split_barrel_FMN-bd"/>
</dbReference>
<evidence type="ECO:0000256" key="1">
    <source>
        <dbReference type="ARBA" id="ARBA00022636"/>
    </source>
</evidence>
<feature type="domain" description="Type III secretion system flagellar brake protein YcgR PilZN" evidence="6">
    <location>
        <begin position="106"/>
        <end position="188"/>
    </location>
</feature>
<dbReference type="Pfam" id="PF12945">
    <property type="entry name" value="PilZNR"/>
    <property type="match status" value="1"/>
</dbReference>
<keyword evidence="8" id="KW-1185">Reference proteome</keyword>
<name>A0A318JSA8_9BURK</name>
<dbReference type="Gene3D" id="2.30.110.10">
    <property type="entry name" value="Electron Transport, Fmn-binding Protein, Chain A"/>
    <property type="match status" value="1"/>
</dbReference>
<evidence type="ECO:0000256" key="3">
    <source>
        <dbReference type="ARBA" id="ARBA00023143"/>
    </source>
</evidence>
<reference evidence="7 8" key="1">
    <citation type="submission" date="2018-05" db="EMBL/GenBank/DDBJ databases">
        <title>Genomic Encyclopedia of Type Strains, Phase IV (KMG-IV): sequencing the most valuable type-strain genomes for metagenomic binning, comparative biology and taxonomic classification.</title>
        <authorList>
            <person name="Goeker M."/>
        </authorList>
    </citation>
    <scope>NUCLEOTIDE SEQUENCE [LARGE SCALE GENOMIC DNA]</scope>
    <source>
        <strain evidence="7 8">DSM 19792</strain>
    </source>
</reference>
<dbReference type="Gene3D" id="2.40.10.220">
    <property type="entry name" value="predicted glycosyltransferase like domains"/>
    <property type="match status" value="1"/>
</dbReference>
<organism evidence="7 8">
    <name type="scientific">Undibacterium pigrum</name>
    <dbReference type="NCBI Taxonomy" id="401470"/>
    <lineage>
        <taxon>Bacteria</taxon>
        <taxon>Pseudomonadati</taxon>
        <taxon>Pseudomonadota</taxon>
        <taxon>Betaproteobacteria</taxon>
        <taxon>Burkholderiales</taxon>
        <taxon>Oxalobacteraceae</taxon>
        <taxon>Undibacterium</taxon>
    </lineage>
</organism>
<evidence type="ECO:0000259" key="5">
    <source>
        <dbReference type="Pfam" id="PF07238"/>
    </source>
</evidence>